<keyword evidence="3" id="KW-1185">Reference proteome</keyword>
<feature type="domain" description="DinB-like" evidence="1">
    <location>
        <begin position="21"/>
        <end position="169"/>
    </location>
</feature>
<gene>
    <name evidence="2" type="ORF">HH304_08490</name>
</gene>
<reference evidence="2 3" key="1">
    <citation type="submission" date="2020-04" db="EMBL/GenBank/DDBJ databases">
        <title>Flammeovirgaceae bacterium KN852 isolated from deep sea.</title>
        <authorList>
            <person name="Zhang D.-C."/>
        </authorList>
    </citation>
    <scope>NUCLEOTIDE SEQUENCE [LARGE SCALE GENOMIC DNA]</scope>
    <source>
        <strain evidence="2 3">KN852</strain>
    </source>
</reference>
<dbReference type="InterPro" id="IPR034660">
    <property type="entry name" value="DinB/YfiT-like"/>
</dbReference>
<evidence type="ECO:0000259" key="1">
    <source>
        <dbReference type="Pfam" id="PF12867"/>
    </source>
</evidence>
<accession>A0A848J1T8</accession>
<name>A0A848J1T8_9BACT</name>
<dbReference type="EMBL" id="JABBNU010000004">
    <property type="protein sequence ID" value="NMM48434.1"/>
    <property type="molecule type" value="Genomic_DNA"/>
</dbReference>
<dbReference type="RefSeq" id="WP_169680170.1">
    <property type="nucleotide sequence ID" value="NZ_JABBNU010000004.1"/>
</dbReference>
<dbReference type="SUPFAM" id="SSF109854">
    <property type="entry name" value="DinB/YfiT-like putative metalloenzymes"/>
    <property type="match status" value="1"/>
</dbReference>
<dbReference type="Proteomes" id="UP000559010">
    <property type="component" value="Unassembled WGS sequence"/>
</dbReference>
<protein>
    <submittedName>
        <fullName evidence="2">DinB family protein</fullName>
    </submittedName>
</protein>
<dbReference type="Gene3D" id="1.20.120.450">
    <property type="entry name" value="dinb family like domain"/>
    <property type="match status" value="1"/>
</dbReference>
<evidence type="ECO:0000313" key="2">
    <source>
        <dbReference type="EMBL" id="NMM48434.1"/>
    </source>
</evidence>
<dbReference type="AlphaFoldDB" id="A0A848J1T8"/>
<organism evidence="2 3">
    <name type="scientific">Marinigracilibium pacificum</name>
    <dbReference type="NCBI Taxonomy" id="2729599"/>
    <lineage>
        <taxon>Bacteria</taxon>
        <taxon>Pseudomonadati</taxon>
        <taxon>Bacteroidota</taxon>
        <taxon>Cytophagia</taxon>
        <taxon>Cytophagales</taxon>
        <taxon>Flammeovirgaceae</taxon>
        <taxon>Marinigracilibium</taxon>
    </lineage>
</organism>
<proteinExistence type="predicted"/>
<evidence type="ECO:0000313" key="3">
    <source>
        <dbReference type="Proteomes" id="UP000559010"/>
    </source>
</evidence>
<comment type="caution">
    <text evidence="2">The sequence shown here is derived from an EMBL/GenBank/DDBJ whole genome shotgun (WGS) entry which is preliminary data.</text>
</comment>
<sequence>MSTTAQLTKRWGELKKFHLSFLDTLENEPAEFLFFKLNEEKWNSAQIINHLMKVEKNTFDFISHFDFNRKKEKTGIRNLINSFMLNAFLKSTMKAKVPTKAIEPDENPDIETMIQFYREHTIKFEKFIDQFPQDKLDFFIFKHPLAGKLNILQTIEFLTNHSLHHSIQITKLKRIYN</sequence>
<dbReference type="InterPro" id="IPR024775">
    <property type="entry name" value="DinB-like"/>
</dbReference>
<dbReference type="Pfam" id="PF12867">
    <property type="entry name" value="DinB_2"/>
    <property type="match status" value="1"/>
</dbReference>